<dbReference type="SMART" id="SM00151">
    <property type="entry name" value="SWIB"/>
    <property type="match status" value="1"/>
</dbReference>
<evidence type="ECO:0000259" key="1">
    <source>
        <dbReference type="PROSITE" id="PS51925"/>
    </source>
</evidence>
<organism evidence="2 3">
    <name type="scientific">Nicotiana tabacum</name>
    <name type="common">Common tobacco</name>
    <dbReference type="NCBI Taxonomy" id="4097"/>
    <lineage>
        <taxon>Eukaryota</taxon>
        <taxon>Viridiplantae</taxon>
        <taxon>Streptophyta</taxon>
        <taxon>Embryophyta</taxon>
        <taxon>Tracheophyta</taxon>
        <taxon>Spermatophyta</taxon>
        <taxon>Magnoliopsida</taxon>
        <taxon>eudicotyledons</taxon>
        <taxon>Gunneridae</taxon>
        <taxon>Pentapetalae</taxon>
        <taxon>asterids</taxon>
        <taxon>lamiids</taxon>
        <taxon>Solanales</taxon>
        <taxon>Solanaceae</taxon>
        <taxon>Nicotianoideae</taxon>
        <taxon>Nicotianeae</taxon>
        <taxon>Nicotiana</taxon>
    </lineage>
</organism>
<dbReference type="Gene3D" id="1.10.245.10">
    <property type="entry name" value="SWIB/MDM2 domain"/>
    <property type="match status" value="1"/>
</dbReference>
<gene>
    <name evidence="3" type="primary">LOC107768113</name>
</gene>
<dbReference type="GO" id="GO:0005634">
    <property type="term" value="C:nucleus"/>
    <property type="evidence" value="ECO:0000318"/>
    <property type="project" value="GO_Central"/>
</dbReference>
<dbReference type="SUPFAM" id="SSF47592">
    <property type="entry name" value="SWIB/MDM2 domain"/>
    <property type="match status" value="1"/>
</dbReference>
<dbReference type="GeneID" id="107768113"/>
<dbReference type="KEGG" id="nta:107768113"/>
<name>A0A1S3XS48_TOBAC</name>
<dbReference type="CDD" id="cd10567">
    <property type="entry name" value="SWIB-MDM2_like"/>
    <property type="match status" value="1"/>
</dbReference>
<feature type="domain" description="DM2" evidence="1">
    <location>
        <begin position="68"/>
        <end position="147"/>
    </location>
</feature>
<accession>A0A1S3XS48</accession>
<keyword evidence="2" id="KW-1185">Reference proteome</keyword>
<dbReference type="RefSeq" id="XP_016442704.1">
    <property type="nucleotide sequence ID" value="XM_016587218.2"/>
</dbReference>
<dbReference type="RefSeq" id="XP_016442704.1">
    <property type="nucleotide sequence ID" value="XM_016587218.1"/>
</dbReference>
<dbReference type="STRING" id="4097.A0A1S3XS48"/>
<dbReference type="AlphaFoldDB" id="A0A1S3XS48"/>
<dbReference type="InterPro" id="IPR019835">
    <property type="entry name" value="SWIB_domain"/>
</dbReference>
<proteinExistence type="predicted"/>
<dbReference type="OrthoDB" id="10251073at2759"/>
<dbReference type="OMA" id="GMSEVPR"/>
<dbReference type="SMR" id="A0A1S3XS48"/>
<dbReference type="InterPro" id="IPR036885">
    <property type="entry name" value="SWIB_MDM2_dom_sf"/>
</dbReference>
<dbReference type="PROSITE" id="PS51925">
    <property type="entry name" value="SWIB_MDM2"/>
    <property type="match status" value="1"/>
</dbReference>
<dbReference type="Proteomes" id="UP000790787">
    <property type="component" value="Chromosome 19"/>
</dbReference>
<evidence type="ECO:0000313" key="2">
    <source>
        <dbReference type="Proteomes" id="UP000790787"/>
    </source>
</evidence>
<reference evidence="3" key="2">
    <citation type="submission" date="2025-08" db="UniProtKB">
        <authorList>
            <consortium name="RefSeq"/>
        </authorList>
    </citation>
    <scope>IDENTIFICATION</scope>
    <source>
        <tissue evidence="3">Leaf</tissue>
    </source>
</reference>
<dbReference type="PANTHER" id="PTHR13844">
    <property type="entry name" value="SWI/SNF-RELATED MATRIX-ASSOCIATED ACTIN-DEPENDENT REGULATOR OF CHROMATIN SUBFAMILY D"/>
    <property type="match status" value="1"/>
</dbReference>
<evidence type="ECO:0000313" key="3">
    <source>
        <dbReference type="RefSeq" id="XP_016442704.1"/>
    </source>
</evidence>
<dbReference type="PaxDb" id="4097-A0A1S3XS48"/>
<sequence>MAVSLGSFSIFSTTGETASFVKSASSYSVKLAFPLAAHHANLRTVRMVTLATASKPVATEPKKREPRGIMKPRRVSPEMQAFLGGIAEIPRTQALKLIWAHIKENNLQDPQNKKVIICDEKLKNIFAGKDRVGFLEIAGLISPHFLK</sequence>
<dbReference type="Pfam" id="PF02201">
    <property type="entry name" value="SWIB"/>
    <property type="match status" value="1"/>
</dbReference>
<reference evidence="2" key="1">
    <citation type="journal article" date="2014" name="Nat. Commun.">
        <title>The tobacco genome sequence and its comparison with those of tomato and potato.</title>
        <authorList>
            <person name="Sierro N."/>
            <person name="Battey J.N."/>
            <person name="Ouadi S."/>
            <person name="Bakaher N."/>
            <person name="Bovet L."/>
            <person name="Willig A."/>
            <person name="Goepfert S."/>
            <person name="Peitsch M.C."/>
            <person name="Ivanov N.V."/>
        </authorList>
    </citation>
    <scope>NUCLEOTIDE SEQUENCE [LARGE SCALE GENOMIC DNA]</scope>
</reference>
<protein>
    <submittedName>
        <fullName evidence="3">Uncharacterized protein LOC107768113</fullName>
    </submittedName>
</protein>
<dbReference type="InterPro" id="IPR003121">
    <property type="entry name" value="SWIB_MDM2_domain"/>
</dbReference>